<dbReference type="AlphaFoldDB" id="A0A9Q1MUQ2"/>
<evidence type="ECO:0000256" key="7">
    <source>
        <dbReference type="RuleBase" id="RU363137"/>
    </source>
</evidence>
<organism evidence="10 11">
    <name type="scientific">Anisodus acutangulus</name>
    <dbReference type="NCBI Taxonomy" id="402998"/>
    <lineage>
        <taxon>Eukaryota</taxon>
        <taxon>Viridiplantae</taxon>
        <taxon>Streptophyta</taxon>
        <taxon>Embryophyta</taxon>
        <taxon>Tracheophyta</taxon>
        <taxon>Spermatophyta</taxon>
        <taxon>Magnoliopsida</taxon>
        <taxon>eudicotyledons</taxon>
        <taxon>Gunneridae</taxon>
        <taxon>Pentapetalae</taxon>
        <taxon>asterids</taxon>
        <taxon>lamiids</taxon>
        <taxon>Solanales</taxon>
        <taxon>Solanaceae</taxon>
        <taxon>Solanoideae</taxon>
        <taxon>Hyoscyameae</taxon>
        <taxon>Anisodus</taxon>
    </lineage>
</organism>
<keyword evidence="11" id="KW-1185">Reference proteome</keyword>
<dbReference type="GO" id="GO:0005198">
    <property type="term" value="F:structural molecule activity"/>
    <property type="evidence" value="ECO:0007669"/>
    <property type="project" value="InterPro"/>
</dbReference>
<evidence type="ECO:0000313" key="11">
    <source>
        <dbReference type="Proteomes" id="UP001152561"/>
    </source>
</evidence>
<feature type="coiled-coil region" evidence="8">
    <location>
        <begin position="133"/>
        <end position="164"/>
    </location>
</feature>
<dbReference type="GO" id="GO:0030130">
    <property type="term" value="C:clathrin coat of trans-Golgi network vesicle"/>
    <property type="evidence" value="ECO:0007669"/>
    <property type="project" value="InterPro"/>
</dbReference>
<gene>
    <name evidence="10" type="ORF">K7X08_032677</name>
</gene>
<evidence type="ECO:0000256" key="8">
    <source>
        <dbReference type="SAM" id="Coils"/>
    </source>
</evidence>
<keyword evidence="5 7" id="KW-0168">Coated pit</keyword>
<protein>
    <recommendedName>
        <fullName evidence="7">Clathrin light chain</fullName>
    </recommendedName>
</protein>
<feature type="compositionally biased region" description="Basic and acidic residues" evidence="9">
    <location>
        <begin position="273"/>
        <end position="351"/>
    </location>
</feature>
<evidence type="ECO:0000256" key="5">
    <source>
        <dbReference type="ARBA" id="ARBA00023176"/>
    </source>
</evidence>
<feature type="compositionally biased region" description="Basic and acidic residues" evidence="9">
    <location>
        <begin position="219"/>
        <end position="234"/>
    </location>
</feature>
<dbReference type="GO" id="GO:0030132">
    <property type="term" value="C:clathrin coat of coated pit"/>
    <property type="evidence" value="ECO:0007669"/>
    <property type="project" value="InterPro"/>
</dbReference>
<dbReference type="GO" id="GO:0006886">
    <property type="term" value="P:intracellular protein transport"/>
    <property type="evidence" value="ECO:0007669"/>
    <property type="project" value="InterPro"/>
</dbReference>
<keyword evidence="4 7" id="KW-0472">Membrane</keyword>
<dbReference type="GO" id="GO:0072583">
    <property type="term" value="P:clathrin-dependent endocytosis"/>
    <property type="evidence" value="ECO:0007669"/>
    <property type="project" value="TreeGrafter"/>
</dbReference>
<comment type="similarity">
    <text evidence="3 7">Belongs to the clathrin light chain family.</text>
</comment>
<reference evidence="11" key="1">
    <citation type="journal article" date="2023" name="Proc. Natl. Acad. Sci. U.S.A.">
        <title>Genomic and structural basis for evolution of tropane alkaloid biosynthesis.</title>
        <authorList>
            <person name="Wanga Y.-J."/>
            <person name="Taina T."/>
            <person name="Yua J.-Y."/>
            <person name="Lia J."/>
            <person name="Xua B."/>
            <person name="Chenc J."/>
            <person name="D'Auriad J.C."/>
            <person name="Huanga J.-P."/>
            <person name="Huanga S.-X."/>
        </authorList>
    </citation>
    <scope>NUCLEOTIDE SEQUENCE [LARGE SCALE GENOMIC DNA]</scope>
    <source>
        <strain evidence="11">cv. KIB-2019</strain>
    </source>
</reference>
<keyword evidence="6 7" id="KW-0968">Cytoplasmic vesicle</keyword>
<comment type="subcellular location">
    <subcellularLocation>
        <location evidence="2 7">Cytoplasmic vesicle membrane</location>
        <topology evidence="2 7">Peripheral membrane protein</topology>
        <orientation evidence="2 7">Cytoplasmic side</orientation>
    </subcellularLocation>
    <subcellularLocation>
        <location evidence="7">Membrane</location>
        <location evidence="7">Coated pit</location>
        <topology evidence="7">Peripheral membrane protein</topology>
        <orientation evidence="7">Cytoplasmic side</orientation>
    </subcellularLocation>
    <text evidence="7">Cytoplasmic face of coated pits and vesicles.</text>
</comment>
<dbReference type="Pfam" id="PF01086">
    <property type="entry name" value="Clathrin_lg_ch"/>
    <property type="match status" value="1"/>
</dbReference>
<evidence type="ECO:0000256" key="1">
    <source>
        <dbReference type="ARBA" id="ARBA00003913"/>
    </source>
</evidence>
<feature type="compositionally biased region" description="Polar residues" evidence="9">
    <location>
        <begin position="1"/>
        <end position="20"/>
    </location>
</feature>
<feature type="compositionally biased region" description="Pro residues" evidence="9">
    <location>
        <begin position="263"/>
        <end position="272"/>
    </location>
</feature>
<evidence type="ECO:0000256" key="4">
    <source>
        <dbReference type="ARBA" id="ARBA00023136"/>
    </source>
</evidence>
<dbReference type="OrthoDB" id="782264at2759"/>
<dbReference type="GO" id="GO:0032050">
    <property type="term" value="F:clathrin heavy chain binding"/>
    <property type="evidence" value="ECO:0007669"/>
    <property type="project" value="TreeGrafter"/>
</dbReference>
<dbReference type="PANTHER" id="PTHR10639:SF33">
    <property type="entry name" value="CLATHRIN LIGHT CHAIN 1"/>
    <property type="match status" value="1"/>
</dbReference>
<sequence>MENFEQTYNDGEEIPSTTSPFDDHNYDHSQRYEFDVPSADDGDVPPPIPSDIDDFSYNDNMQSPVENNSGFALSPNREYHGSPFETSDGHHQGSDVQSKPYDLGADTDGIFSSATDGPLLPDPTEMREEGAAFREWRRQNAIYLEEKEKKEKEMRNQIIAEADEYIRAFYEKRKLNCESNKANNREREKLYLANQEEFHKEAHKQYFKAIAEIIPREVPNIEKRRGKKEEEKKPSVSVIQGPKPGKPTDLSRMRQLFLKLKQNPPPHMLPPPEKGKDGKDGKEGKDAKDAKEGKDAKDTEDGKDAKNEKISTPKEAKDGKNEKIATPKASKDAKNDKSPIGKAANDAKNEENATQQGSPTAAIDKAVSPVKDAAQQGSPSVAIDKLVSPVKDAAQQGSPAAASVGTPKGPKADTPTSIEGGKVAESDSASTA</sequence>
<evidence type="ECO:0000256" key="6">
    <source>
        <dbReference type="ARBA" id="ARBA00023329"/>
    </source>
</evidence>
<feature type="region of interest" description="Disordered" evidence="9">
    <location>
        <begin position="1"/>
        <end position="125"/>
    </location>
</feature>
<feature type="compositionally biased region" description="Polar residues" evidence="9">
    <location>
        <begin position="57"/>
        <end position="71"/>
    </location>
</feature>
<keyword evidence="8" id="KW-0175">Coiled coil</keyword>
<evidence type="ECO:0000256" key="3">
    <source>
        <dbReference type="ARBA" id="ARBA00005263"/>
    </source>
</evidence>
<dbReference type="Proteomes" id="UP001152561">
    <property type="component" value="Unassembled WGS sequence"/>
</dbReference>
<dbReference type="EMBL" id="JAJAGQ010000003">
    <property type="protein sequence ID" value="KAJ8568940.1"/>
    <property type="molecule type" value="Genomic_DNA"/>
</dbReference>
<evidence type="ECO:0000313" key="10">
    <source>
        <dbReference type="EMBL" id="KAJ8568940.1"/>
    </source>
</evidence>
<dbReference type="PANTHER" id="PTHR10639">
    <property type="entry name" value="CLATHRIN LIGHT CHAIN"/>
    <property type="match status" value="1"/>
</dbReference>
<evidence type="ECO:0000256" key="2">
    <source>
        <dbReference type="ARBA" id="ARBA00004180"/>
    </source>
</evidence>
<evidence type="ECO:0000256" key="9">
    <source>
        <dbReference type="SAM" id="MobiDB-lite"/>
    </source>
</evidence>
<accession>A0A9Q1MUQ2</accession>
<comment type="caution">
    <text evidence="10">The sequence shown here is derived from an EMBL/GenBank/DDBJ whole genome shotgun (WGS) entry which is preliminary data.</text>
</comment>
<feature type="compositionally biased region" description="Basic and acidic residues" evidence="9">
    <location>
        <begin position="21"/>
        <end position="34"/>
    </location>
</feature>
<proteinExistence type="inferred from homology"/>
<dbReference type="InterPro" id="IPR000996">
    <property type="entry name" value="Clathrin_L-chain"/>
</dbReference>
<feature type="region of interest" description="Disordered" evidence="9">
    <location>
        <begin position="217"/>
        <end position="432"/>
    </location>
</feature>
<name>A0A9Q1MUQ2_9SOLA</name>
<comment type="function">
    <text evidence="1 7">Clathrin is the major protein of the polyhedral coat of coated pits and vesicles.</text>
</comment>